<reference evidence="2 3" key="1">
    <citation type="submission" date="2024-02" db="EMBL/GenBank/DDBJ databases">
        <authorList>
            <person name="Chen Y."/>
            <person name="Shah S."/>
            <person name="Dougan E. K."/>
            <person name="Thang M."/>
            <person name="Chan C."/>
        </authorList>
    </citation>
    <scope>NUCLEOTIDE SEQUENCE [LARGE SCALE GENOMIC DNA]</scope>
</reference>
<feature type="compositionally biased region" description="Low complexity" evidence="1">
    <location>
        <begin position="18"/>
        <end position="28"/>
    </location>
</feature>
<feature type="non-terminal residue" evidence="2">
    <location>
        <position position="1"/>
    </location>
</feature>
<dbReference type="EMBL" id="CAXAMM010024340">
    <property type="protein sequence ID" value="CAK9055138.1"/>
    <property type="molecule type" value="Genomic_DNA"/>
</dbReference>
<evidence type="ECO:0000313" key="2">
    <source>
        <dbReference type="EMBL" id="CAK9055138.1"/>
    </source>
</evidence>
<proteinExistence type="predicted"/>
<evidence type="ECO:0000313" key="3">
    <source>
        <dbReference type="Proteomes" id="UP001642464"/>
    </source>
</evidence>
<sequence>EKNETVEQPSAVTHPTVEETTFAPTAATEDAKRSDEILEGSDQRSEQQQEDSD</sequence>
<protein>
    <submittedName>
        <fullName evidence="2">Uncharacterized protein</fullName>
    </submittedName>
</protein>
<feature type="non-terminal residue" evidence="2">
    <location>
        <position position="53"/>
    </location>
</feature>
<feature type="compositionally biased region" description="Basic and acidic residues" evidence="1">
    <location>
        <begin position="29"/>
        <end position="47"/>
    </location>
</feature>
<dbReference type="Proteomes" id="UP001642464">
    <property type="component" value="Unassembled WGS sequence"/>
</dbReference>
<organism evidence="2 3">
    <name type="scientific">Durusdinium trenchii</name>
    <dbReference type="NCBI Taxonomy" id="1381693"/>
    <lineage>
        <taxon>Eukaryota</taxon>
        <taxon>Sar</taxon>
        <taxon>Alveolata</taxon>
        <taxon>Dinophyceae</taxon>
        <taxon>Suessiales</taxon>
        <taxon>Symbiodiniaceae</taxon>
        <taxon>Durusdinium</taxon>
    </lineage>
</organism>
<accession>A0ABP0MUH3</accession>
<feature type="compositionally biased region" description="Polar residues" evidence="1">
    <location>
        <begin position="1"/>
        <end position="13"/>
    </location>
</feature>
<feature type="region of interest" description="Disordered" evidence="1">
    <location>
        <begin position="1"/>
        <end position="53"/>
    </location>
</feature>
<comment type="caution">
    <text evidence="2">The sequence shown here is derived from an EMBL/GenBank/DDBJ whole genome shotgun (WGS) entry which is preliminary data.</text>
</comment>
<evidence type="ECO:0000256" key="1">
    <source>
        <dbReference type="SAM" id="MobiDB-lite"/>
    </source>
</evidence>
<name>A0ABP0MUH3_9DINO</name>
<keyword evidence="3" id="KW-1185">Reference proteome</keyword>
<gene>
    <name evidence="2" type="ORF">SCF082_LOCUS29855</name>
</gene>